<evidence type="ECO:0000313" key="4">
    <source>
        <dbReference type="Proteomes" id="UP000515934"/>
    </source>
</evidence>
<sequence length="128" mass="13178">MSTHTLESPAQFAADGSAQGAQPTQPVQPVQPAQPAQSSASDQGNAFAVTSFVLGIASIVAGWTFVAPIVGLIFGIISLRRRTAERTLALWGVWLNAAMLALSVLIGIVVVGIFMLSVLGGAFSGAWV</sequence>
<keyword evidence="2" id="KW-0812">Transmembrane</keyword>
<accession>A0A7G9S475</accession>
<feature type="transmembrane region" description="Helical" evidence="2">
    <location>
        <begin position="89"/>
        <end position="119"/>
    </location>
</feature>
<feature type="compositionally biased region" description="Low complexity" evidence="1">
    <location>
        <begin position="18"/>
        <end position="41"/>
    </location>
</feature>
<keyword evidence="2" id="KW-1133">Transmembrane helix</keyword>
<organism evidence="3 4">
    <name type="scientific">Leucobacter denitrificans</name>
    <dbReference type="NCBI Taxonomy" id="683042"/>
    <lineage>
        <taxon>Bacteria</taxon>
        <taxon>Bacillati</taxon>
        <taxon>Actinomycetota</taxon>
        <taxon>Actinomycetes</taxon>
        <taxon>Micrococcales</taxon>
        <taxon>Microbacteriaceae</taxon>
        <taxon>Leucobacter</taxon>
    </lineage>
</organism>
<dbReference type="EMBL" id="CP060716">
    <property type="protein sequence ID" value="QNN62650.1"/>
    <property type="molecule type" value="Genomic_DNA"/>
</dbReference>
<proteinExistence type="predicted"/>
<dbReference type="RefSeq" id="WP_187555120.1">
    <property type="nucleotide sequence ID" value="NZ_CP060716.1"/>
</dbReference>
<protein>
    <submittedName>
        <fullName evidence="3">DUF4190 domain-containing protein</fullName>
    </submittedName>
</protein>
<evidence type="ECO:0000256" key="2">
    <source>
        <dbReference type="SAM" id="Phobius"/>
    </source>
</evidence>
<reference evidence="3 4" key="1">
    <citation type="submission" date="2020-08" db="EMBL/GenBank/DDBJ databases">
        <title>Genome sequence of Leucobacter denitrificans KACC 14055T.</title>
        <authorList>
            <person name="Hyun D.-W."/>
            <person name="Bae J.-W."/>
        </authorList>
    </citation>
    <scope>NUCLEOTIDE SEQUENCE [LARGE SCALE GENOMIC DNA]</scope>
    <source>
        <strain evidence="3 4">KACC 14055</strain>
    </source>
</reference>
<evidence type="ECO:0000256" key="1">
    <source>
        <dbReference type="SAM" id="MobiDB-lite"/>
    </source>
</evidence>
<evidence type="ECO:0000313" key="3">
    <source>
        <dbReference type="EMBL" id="QNN62650.1"/>
    </source>
</evidence>
<keyword evidence="2" id="KW-0472">Membrane</keyword>
<name>A0A7G9S475_9MICO</name>
<dbReference type="Proteomes" id="UP000515934">
    <property type="component" value="Chromosome"/>
</dbReference>
<dbReference type="AlphaFoldDB" id="A0A7G9S475"/>
<dbReference type="KEGG" id="ldn:H9L06_10530"/>
<feature type="transmembrane region" description="Helical" evidence="2">
    <location>
        <begin position="52"/>
        <end position="77"/>
    </location>
</feature>
<keyword evidence="4" id="KW-1185">Reference proteome</keyword>
<feature type="region of interest" description="Disordered" evidence="1">
    <location>
        <begin position="1"/>
        <end position="41"/>
    </location>
</feature>
<gene>
    <name evidence="3" type="ORF">H9L06_10530</name>
</gene>